<dbReference type="Pfam" id="PF01202">
    <property type="entry name" value="SKI"/>
    <property type="match status" value="1"/>
</dbReference>
<dbReference type="OrthoDB" id="9800332at2"/>
<dbReference type="GO" id="GO:0005524">
    <property type="term" value="F:ATP binding"/>
    <property type="evidence" value="ECO:0007669"/>
    <property type="project" value="UniProtKB-UniRule"/>
</dbReference>
<feature type="binding site" evidence="11">
    <location>
        <begin position="12"/>
        <end position="17"/>
    </location>
    <ligand>
        <name>ATP</name>
        <dbReference type="ChEBI" id="CHEBI:30616"/>
    </ligand>
</feature>
<dbReference type="GO" id="GO:0000287">
    <property type="term" value="F:magnesium ion binding"/>
    <property type="evidence" value="ECO:0007669"/>
    <property type="project" value="UniProtKB-UniRule"/>
</dbReference>
<evidence type="ECO:0000256" key="4">
    <source>
        <dbReference type="ARBA" id="ARBA00022605"/>
    </source>
</evidence>
<dbReference type="InterPro" id="IPR023000">
    <property type="entry name" value="Shikimate_kinase_CS"/>
</dbReference>
<evidence type="ECO:0000256" key="7">
    <source>
        <dbReference type="ARBA" id="ARBA00022777"/>
    </source>
</evidence>
<dbReference type="GO" id="GO:0009073">
    <property type="term" value="P:aromatic amino acid family biosynthetic process"/>
    <property type="evidence" value="ECO:0007669"/>
    <property type="project" value="UniProtKB-KW"/>
</dbReference>
<keyword evidence="9 11" id="KW-0057">Aromatic amino acid biosynthesis</keyword>
<dbReference type="PROSITE" id="PS01128">
    <property type="entry name" value="SHIKIMATE_KINASE"/>
    <property type="match status" value="1"/>
</dbReference>
<name>A0A2X3VSE2_9STRE</name>
<dbReference type="GO" id="GO:0005829">
    <property type="term" value="C:cytosol"/>
    <property type="evidence" value="ECO:0007669"/>
    <property type="project" value="TreeGrafter"/>
</dbReference>
<dbReference type="PRINTS" id="PR01100">
    <property type="entry name" value="SHIKIMTKNASE"/>
</dbReference>
<feature type="binding site" evidence="11">
    <location>
        <position position="134"/>
    </location>
    <ligand>
        <name>substrate</name>
    </ligand>
</feature>
<evidence type="ECO:0000256" key="3">
    <source>
        <dbReference type="ARBA" id="ARBA00012154"/>
    </source>
</evidence>
<comment type="similarity">
    <text evidence="2 11">Belongs to the shikimate kinase family.</text>
</comment>
<dbReference type="UniPathway" id="UPA00053">
    <property type="reaction ID" value="UER00088"/>
</dbReference>
<evidence type="ECO:0000313" key="12">
    <source>
        <dbReference type="EMBL" id="SQF40635.1"/>
    </source>
</evidence>
<dbReference type="CDD" id="cd00464">
    <property type="entry name" value="SK"/>
    <property type="match status" value="1"/>
</dbReference>
<keyword evidence="11" id="KW-0479">Metal-binding</keyword>
<gene>
    <name evidence="11 12" type="primary">aroK</name>
    <name evidence="12" type="ORF">NCTC12278_01207</name>
</gene>
<keyword evidence="5 11" id="KW-0808">Transferase</keyword>
<accession>A0A2X3VSE2</accession>
<keyword evidence="4 11" id="KW-0028">Amino-acid biosynthesis</keyword>
<comment type="subcellular location">
    <subcellularLocation>
        <location evidence="11">Cytoplasm</location>
    </subcellularLocation>
</comment>
<dbReference type="InterPro" id="IPR031322">
    <property type="entry name" value="Shikimate/glucono_kinase"/>
</dbReference>
<dbReference type="KEGG" id="sfer:NCTC12278_01207"/>
<feature type="binding site" evidence="11">
    <location>
        <position position="54"/>
    </location>
    <ligand>
        <name>substrate</name>
    </ligand>
</feature>
<evidence type="ECO:0000256" key="9">
    <source>
        <dbReference type="ARBA" id="ARBA00023141"/>
    </source>
</evidence>
<dbReference type="HAMAP" id="MF_00109">
    <property type="entry name" value="Shikimate_kinase"/>
    <property type="match status" value="1"/>
</dbReference>
<dbReference type="GO" id="GO:0009423">
    <property type="term" value="P:chorismate biosynthetic process"/>
    <property type="evidence" value="ECO:0007669"/>
    <property type="project" value="UniProtKB-UniRule"/>
</dbReference>
<sequence length="163" mass="18745">MTKTIILLGFMGAGKTTIGRVLDPDFHDMDEIITDKIGMSINDFFAKEGEAAFRKVETQTLEELLAKEDAIISPGGGIVVNPHNRDLLSENDYNIFLKLDFETLYKRIENDKEMHRPLYLNNTKEEFKKIFDGRQKMYTDVATHIIDVKDKTPEEIAEMIRCL</sequence>
<evidence type="ECO:0000313" key="13">
    <source>
        <dbReference type="Proteomes" id="UP000249495"/>
    </source>
</evidence>
<comment type="catalytic activity">
    <reaction evidence="10 11">
        <text>shikimate + ATP = 3-phosphoshikimate + ADP + H(+)</text>
        <dbReference type="Rhea" id="RHEA:13121"/>
        <dbReference type="ChEBI" id="CHEBI:15378"/>
        <dbReference type="ChEBI" id="CHEBI:30616"/>
        <dbReference type="ChEBI" id="CHEBI:36208"/>
        <dbReference type="ChEBI" id="CHEBI:145989"/>
        <dbReference type="ChEBI" id="CHEBI:456216"/>
        <dbReference type="EC" id="2.7.1.71"/>
    </reaction>
</comment>
<dbReference type="Proteomes" id="UP000249495">
    <property type="component" value="Chromosome 1"/>
</dbReference>
<keyword evidence="7 11" id="KW-0418">Kinase</keyword>
<comment type="cofactor">
    <cofactor evidence="11">
        <name>Mg(2+)</name>
        <dbReference type="ChEBI" id="CHEBI:18420"/>
    </cofactor>
    <text evidence="11">Binds 1 Mg(2+) ion per subunit.</text>
</comment>
<evidence type="ECO:0000256" key="1">
    <source>
        <dbReference type="ARBA" id="ARBA00004842"/>
    </source>
</evidence>
<dbReference type="SUPFAM" id="SSF52540">
    <property type="entry name" value="P-loop containing nucleoside triphosphate hydrolases"/>
    <property type="match status" value="1"/>
</dbReference>
<comment type="function">
    <text evidence="11">Catalyzes the specific phosphorylation of the 3-hydroxyl group of shikimic acid using ATP as a cosubstrate.</text>
</comment>
<comment type="caution">
    <text evidence="11">Lacks conserved residue(s) required for the propagation of feature annotation.</text>
</comment>
<keyword evidence="11" id="KW-0460">Magnesium</keyword>
<evidence type="ECO:0000256" key="10">
    <source>
        <dbReference type="ARBA" id="ARBA00048567"/>
    </source>
</evidence>
<protein>
    <recommendedName>
        <fullName evidence="3 11">Shikimate kinase</fullName>
        <shortName evidence="11">SK</shortName>
        <ecNumber evidence="3 11">2.7.1.71</ecNumber>
    </recommendedName>
</protein>
<evidence type="ECO:0000256" key="11">
    <source>
        <dbReference type="HAMAP-Rule" id="MF_00109"/>
    </source>
</evidence>
<dbReference type="RefSeq" id="WP_018030060.1">
    <property type="nucleotide sequence ID" value="NZ_CAMCCF010000002.1"/>
</dbReference>
<feature type="binding site" evidence="11">
    <location>
        <position position="116"/>
    </location>
    <ligand>
        <name>ATP</name>
        <dbReference type="ChEBI" id="CHEBI:30616"/>
    </ligand>
</feature>
<comment type="subunit">
    <text evidence="11">Monomer.</text>
</comment>
<evidence type="ECO:0000256" key="8">
    <source>
        <dbReference type="ARBA" id="ARBA00022840"/>
    </source>
</evidence>
<keyword evidence="6 11" id="KW-0547">Nucleotide-binding</keyword>
<dbReference type="STRING" id="1123303.GCA_000372425_00730"/>
<dbReference type="InterPro" id="IPR027417">
    <property type="entry name" value="P-loop_NTPase"/>
</dbReference>
<organism evidence="12 13">
    <name type="scientific">Streptococcus ferus</name>
    <dbReference type="NCBI Taxonomy" id="1345"/>
    <lineage>
        <taxon>Bacteria</taxon>
        <taxon>Bacillati</taxon>
        <taxon>Bacillota</taxon>
        <taxon>Bacilli</taxon>
        <taxon>Lactobacillales</taxon>
        <taxon>Streptococcaceae</taxon>
        <taxon>Streptococcus</taxon>
    </lineage>
</organism>
<feature type="binding site" evidence="11">
    <location>
        <position position="30"/>
    </location>
    <ligand>
        <name>substrate</name>
    </ligand>
</feature>
<reference evidence="12 13" key="1">
    <citation type="submission" date="2018-06" db="EMBL/GenBank/DDBJ databases">
        <authorList>
            <consortium name="Pathogen Informatics"/>
            <person name="Doyle S."/>
        </authorList>
    </citation>
    <scope>NUCLEOTIDE SEQUENCE [LARGE SCALE GENOMIC DNA]</scope>
    <source>
        <strain evidence="12 13">NCTC12278</strain>
    </source>
</reference>
<evidence type="ECO:0000256" key="6">
    <source>
        <dbReference type="ARBA" id="ARBA00022741"/>
    </source>
</evidence>
<comment type="pathway">
    <text evidence="1 11">Metabolic intermediate biosynthesis; chorismate biosynthesis; chorismate from D-erythrose 4-phosphate and phosphoenolpyruvate: step 5/7.</text>
</comment>
<proteinExistence type="inferred from homology"/>
<keyword evidence="13" id="KW-1185">Reference proteome</keyword>
<dbReference type="PANTHER" id="PTHR21087">
    <property type="entry name" value="SHIKIMATE KINASE"/>
    <property type="match status" value="1"/>
</dbReference>
<dbReference type="GO" id="GO:0004765">
    <property type="term" value="F:shikimate kinase activity"/>
    <property type="evidence" value="ECO:0007669"/>
    <property type="project" value="UniProtKB-UniRule"/>
</dbReference>
<evidence type="ECO:0000256" key="2">
    <source>
        <dbReference type="ARBA" id="ARBA00006997"/>
    </source>
</evidence>
<evidence type="ECO:0000256" key="5">
    <source>
        <dbReference type="ARBA" id="ARBA00022679"/>
    </source>
</evidence>
<feature type="binding site" evidence="11">
    <location>
        <position position="76"/>
    </location>
    <ligand>
        <name>substrate</name>
    </ligand>
</feature>
<dbReference type="AlphaFoldDB" id="A0A2X3VSE2"/>
<keyword evidence="11" id="KW-0963">Cytoplasm</keyword>
<dbReference type="EMBL" id="LS483343">
    <property type="protein sequence ID" value="SQF40635.1"/>
    <property type="molecule type" value="Genomic_DNA"/>
</dbReference>
<dbReference type="EC" id="2.7.1.71" evidence="3 11"/>
<keyword evidence="8 11" id="KW-0067">ATP-binding</keyword>
<dbReference type="GO" id="GO:0008652">
    <property type="term" value="P:amino acid biosynthetic process"/>
    <property type="evidence" value="ECO:0007669"/>
    <property type="project" value="UniProtKB-KW"/>
</dbReference>
<dbReference type="Gene3D" id="3.40.50.300">
    <property type="entry name" value="P-loop containing nucleotide triphosphate hydrolases"/>
    <property type="match status" value="1"/>
</dbReference>
<dbReference type="PANTHER" id="PTHR21087:SF16">
    <property type="entry name" value="SHIKIMATE KINASE 1, CHLOROPLASTIC"/>
    <property type="match status" value="1"/>
</dbReference>
<dbReference type="InterPro" id="IPR000623">
    <property type="entry name" value="Shikimate_kinase/TSH1"/>
</dbReference>
<feature type="binding site" evidence="11">
    <location>
        <position position="16"/>
    </location>
    <ligand>
        <name>Mg(2+)</name>
        <dbReference type="ChEBI" id="CHEBI:18420"/>
    </ligand>
</feature>